<accession>A0AA88IM97</accession>
<dbReference type="SMART" id="SM00092">
    <property type="entry name" value="RNAse_Pc"/>
    <property type="match status" value="1"/>
</dbReference>
<dbReference type="Gene3D" id="3.10.130.10">
    <property type="entry name" value="Ribonuclease A-like domain"/>
    <property type="match status" value="1"/>
</dbReference>
<dbReference type="PANTHER" id="PTHR11437">
    <property type="entry name" value="RIBONUCLEASE"/>
    <property type="match status" value="1"/>
</dbReference>
<comment type="caution">
    <text evidence="4">The sequence shown here is derived from an EMBL/GenBank/DDBJ whole genome shotgun (WGS) entry which is preliminary data.</text>
</comment>
<sequence>MEIRVFGLVLLLVLSVALPAEAQTWRAFKKKHVYLNMNTSSCTQRIKDENINSGRTCKPKNSFIKATDTQVQAVCQKAGTNLGGNLYESNVKFTVVKCIMTNSTPPCEYSGRQSLKYVTVRCEGGFPVIYHSERS</sequence>
<gene>
    <name evidence="4" type="ORF">Q7C36_022877</name>
</gene>
<dbReference type="EMBL" id="JAVHJS010000025">
    <property type="protein sequence ID" value="KAK2816606.1"/>
    <property type="molecule type" value="Genomic_DNA"/>
</dbReference>
<evidence type="ECO:0000313" key="4">
    <source>
        <dbReference type="EMBL" id="KAK2816606.1"/>
    </source>
</evidence>
<dbReference type="PRINTS" id="PR00794">
    <property type="entry name" value="RIBONUCLEASE"/>
</dbReference>
<dbReference type="Proteomes" id="UP001187315">
    <property type="component" value="Unassembled WGS sequence"/>
</dbReference>
<evidence type="ECO:0000256" key="2">
    <source>
        <dbReference type="SAM" id="SignalP"/>
    </source>
</evidence>
<reference evidence="4" key="1">
    <citation type="submission" date="2023-08" db="EMBL/GenBank/DDBJ databases">
        <title>Pelteobagrus vachellii genome.</title>
        <authorList>
            <person name="Liu H."/>
        </authorList>
    </citation>
    <scope>NUCLEOTIDE SEQUENCE</scope>
    <source>
        <strain evidence="4">PRFRI_2022a</strain>
        <tissue evidence="4">Muscle</tissue>
    </source>
</reference>
<dbReference type="AlphaFoldDB" id="A0AA88IM97"/>
<proteinExistence type="inferred from homology"/>
<dbReference type="GO" id="GO:0003676">
    <property type="term" value="F:nucleic acid binding"/>
    <property type="evidence" value="ECO:0007669"/>
    <property type="project" value="InterPro"/>
</dbReference>
<evidence type="ECO:0000313" key="5">
    <source>
        <dbReference type="Proteomes" id="UP001187315"/>
    </source>
</evidence>
<keyword evidence="5" id="KW-1185">Reference proteome</keyword>
<feature type="chain" id="PRO_5041651687" description="Ribonuclease A-domain domain-containing protein" evidence="2">
    <location>
        <begin position="23"/>
        <end position="135"/>
    </location>
</feature>
<feature type="signal peptide" evidence="2">
    <location>
        <begin position="1"/>
        <end position="22"/>
    </location>
</feature>
<keyword evidence="2" id="KW-0732">Signal</keyword>
<comment type="similarity">
    <text evidence="1">Belongs to the pancreatic ribonuclease family.</text>
</comment>
<name>A0AA88IM97_TACVA</name>
<dbReference type="InterPro" id="IPR001427">
    <property type="entry name" value="RNaseA"/>
</dbReference>
<dbReference type="Pfam" id="PF00074">
    <property type="entry name" value="RnaseA"/>
    <property type="match status" value="1"/>
</dbReference>
<dbReference type="SUPFAM" id="SSF54076">
    <property type="entry name" value="RNase A-like"/>
    <property type="match status" value="1"/>
</dbReference>
<dbReference type="GO" id="GO:0050830">
    <property type="term" value="P:defense response to Gram-positive bacterium"/>
    <property type="evidence" value="ECO:0007669"/>
    <property type="project" value="TreeGrafter"/>
</dbReference>
<feature type="domain" description="Ribonuclease A-domain" evidence="3">
    <location>
        <begin position="21"/>
        <end position="134"/>
    </location>
</feature>
<dbReference type="GO" id="GO:0004540">
    <property type="term" value="F:RNA nuclease activity"/>
    <property type="evidence" value="ECO:0007669"/>
    <property type="project" value="TreeGrafter"/>
</dbReference>
<dbReference type="InterPro" id="IPR023412">
    <property type="entry name" value="RNaseA_domain"/>
</dbReference>
<organism evidence="4 5">
    <name type="scientific">Tachysurus vachellii</name>
    <name type="common">Darkbarbel catfish</name>
    <name type="synonym">Pelteobagrus vachellii</name>
    <dbReference type="NCBI Taxonomy" id="175792"/>
    <lineage>
        <taxon>Eukaryota</taxon>
        <taxon>Metazoa</taxon>
        <taxon>Chordata</taxon>
        <taxon>Craniata</taxon>
        <taxon>Vertebrata</taxon>
        <taxon>Euteleostomi</taxon>
        <taxon>Actinopterygii</taxon>
        <taxon>Neopterygii</taxon>
        <taxon>Teleostei</taxon>
        <taxon>Ostariophysi</taxon>
        <taxon>Siluriformes</taxon>
        <taxon>Bagridae</taxon>
        <taxon>Tachysurus</taxon>
    </lineage>
</organism>
<evidence type="ECO:0000256" key="1">
    <source>
        <dbReference type="ARBA" id="ARBA00005600"/>
    </source>
</evidence>
<dbReference type="InterPro" id="IPR036816">
    <property type="entry name" value="RNaseA-like_dom_sf"/>
</dbReference>
<protein>
    <recommendedName>
        <fullName evidence="3">Ribonuclease A-domain domain-containing protein</fullName>
    </recommendedName>
</protein>
<evidence type="ECO:0000259" key="3">
    <source>
        <dbReference type="SMART" id="SM00092"/>
    </source>
</evidence>